<dbReference type="InterPro" id="IPR014811">
    <property type="entry name" value="ArgoL1"/>
</dbReference>
<comment type="caution">
    <text evidence="3">The sequence shown here is derived from an EMBL/GenBank/DDBJ whole genome shotgun (WGS) entry which is preliminary data.</text>
</comment>
<dbReference type="InterPro" id="IPR012337">
    <property type="entry name" value="RNaseH-like_sf"/>
</dbReference>
<dbReference type="SUPFAM" id="SSF101690">
    <property type="entry name" value="PAZ domain"/>
    <property type="match status" value="1"/>
</dbReference>
<dbReference type="GO" id="GO:1990904">
    <property type="term" value="C:ribonucleoprotein complex"/>
    <property type="evidence" value="ECO:0007669"/>
    <property type="project" value="UniProtKB-KW"/>
</dbReference>
<dbReference type="OrthoDB" id="10252740at2759"/>
<dbReference type="PROSITE" id="PS50822">
    <property type="entry name" value="PIWI"/>
    <property type="match status" value="1"/>
</dbReference>
<dbReference type="Gene3D" id="3.30.420.10">
    <property type="entry name" value="Ribonuclease H-like superfamily/Ribonuclease H"/>
    <property type="match status" value="1"/>
</dbReference>
<dbReference type="InterPro" id="IPR032474">
    <property type="entry name" value="Argonaute_N"/>
</dbReference>
<dbReference type="InterPro" id="IPR036397">
    <property type="entry name" value="RNaseH_sf"/>
</dbReference>
<dbReference type="PANTHER" id="PTHR22891">
    <property type="entry name" value="EUKARYOTIC TRANSLATION INITIATION FACTOR 2C"/>
    <property type="match status" value="1"/>
</dbReference>
<dbReference type="Proteomes" id="UP000327157">
    <property type="component" value="Chromosome 3"/>
</dbReference>
<dbReference type="SUPFAM" id="SSF53098">
    <property type="entry name" value="Ribonuclease H-like"/>
    <property type="match status" value="1"/>
</dbReference>
<dbReference type="SMART" id="SM00950">
    <property type="entry name" value="Piwi"/>
    <property type="match status" value="1"/>
</dbReference>
<keyword evidence="1" id="KW-0687">Ribonucleoprotein</keyword>
<sequence>MKSIYTAGPLPFASKEFLVKLAEKDGREDSSAAAAGSKRRDREFKLTLKLSSKPDLYQLQQFLQSQQHESPQEETQVLDVALRAAPPEKYSSFATELGQKGGDLGEGQEYWRGFSQSQFGLSLNIDVSARAIYEPIMVTEFVKKLLSDRQLSRPLPDRDCLKGIRHFHFNLWHAEKKPLKGVEVPLSYEEHTGYEITAVSVEPRSKLKFTHERYNIGLRDVAMPLSTIGSGKRYSRLNERQATALLRMVKHNGHNKDEEDMTLVNARVLWPPLLKYHHTGREKSENALMGQWNMINKLKCLTVFEWISGHMLIFPYWTKVLTSDSVRICEDLLSLCNSKGVHFHPQPLLPHQSAHPGKIERVLGDIHKMSSKQLEEVGQKGRHLQLLIIILPDVTGSYEKTIKRFWKSELGVVSQCCQPIAASRLNKQYLENLSLEYLSLEINVKFGGRNTVAIRRRIPLVSDIPTIIFAVDVIHPQPGKDSSLSIAADPNNGLVGGGMIRDGVSEDQFCQVLLHEMDAIRKFCHTRKFNFYLNSHASIQVTNMPTHHHVMYDENKFSPDCLQVGTNNICYNRRKCTRAYLPYSVHFMQQNLTKLVFTNSVSVKQTLKQMLAKCCVILLTVS</sequence>
<evidence type="ECO:0000313" key="4">
    <source>
        <dbReference type="Proteomes" id="UP000327157"/>
    </source>
</evidence>
<dbReference type="InterPro" id="IPR003165">
    <property type="entry name" value="Piwi"/>
</dbReference>
<evidence type="ECO:0000259" key="2">
    <source>
        <dbReference type="PROSITE" id="PS50822"/>
    </source>
</evidence>
<reference evidence="3 4" key="1">
    <citation type="submission" date="2019-09" db="EMBL/GenBank/DDBJ databases">
        <authorList>
            <person name="Ou C."/>
        </authorList>
    </citation>
    <scope>NUCLEOTIDE SEQUENCE [LARGE SCALE GENOMIC DNA]</scope>
    <source>
        <strain evidence="3">S2</strain>
        <tissue evidence="3">Leaf</tissue>
    </source>
</reference>
<evidence type="ECO:0000313" key="3">
    <source>
        <dbReference type="EMBL" id="KAB2616087.1"/>
    </source>
</evidence>
<keyword evidence="4" id="KW-1185">Reference proteome</keyword>
<name>A0A5N5GLS1_9ROSA</name>
<organism evidence="3 4">
    <name type="scientific">Pyrus ussuriensis x Pyrus communis</name>
    <dbReference type="NCBI Taxonomy" id="2448454"/>
    <lineage>
        <taxon>Eukaryota</taxon>
        <taxon>Viridiplantae</taxon>
        <taxon>Streptophyta</taxon>
        <taxon>Embryophyta</taxon>
        <taxon>Tracheophyta</taxon>
        <taxon>Spermatophyta</taxon>
        <taxon>Magnoliopsida</taxon>
        <taxon>eudicotyledons</taxon>
        <taxon>Gunneridae</taxon>
        <taxon>Pentapetalae</taxon>
        <taxon>rosids</taxon>
        <taxon>fabids</taxon>
        <taxon>Rosales</taxon>
        <taxon>Rosaceae</taxon>
        <taxon>Amygdaloideae</taxon>
        <taxon>Maleae</taxon>
        <taxon>Pyrus</taxon>
    </lineage>
</organism>
<dbReference type="AlphaFoldDB" id="A0A5N5GLS1"/>
<dbReference type="Pfam" id="PF08699">
    <property type="entry name" value="ArgoL1"/>
    <property type="match status" value="1"/>
</dbReference>
<evidence type="ECO:0000256" key="1">
    <source>
        <dbReference type="ARBA" id="ARBA00023274"/>
    </source>
</evidence>
<dbReference type="EMBL" id="SMOL01000402">
    <property type="protein sequence ID" value="KAB2616087.1"/>
    <property type="molecule type" value="Genomic_DNA"/>
</dbReference>
<dbReference type="InterPro" id="IPR036085">
    <property type="entry name" value="PAZ_dom_sf"/>
</dbReference>
<reference evidence="3 4" key="3">
    <citation type="submission" date="2019-11" db="EMBL/GenBank/DDBJ databases">
        <title>A de novo genome assembly of a pear dwarfing rootstock.</title>
        <authorList>
            <person name="Wang F."/>
            <person name="Wang J."/>
            <person name="Li S."/>
            <person name="Zhang Y."/>
            <person name="Fang M."/>
            <person name="Ma L."/>
            <person name="Zhao Y."/>
            <person name="Jiang S."/>
        </authorList>
    </citation>
    <scope>NUCLEOTIDE SEQUENCE [LARGE SCALE GENOMIC DNA]</scope>
    <source>
        <strain evidence="3">S2</strain>
        <tissue evidence="3">Leaf</tissue>
    </source>
</reference>
<protein>
    <submittedName>
        <fullName evidence="3">Protein argonaute 5</fullName>
    </submittedName>
</protein>
<dbReference type="SMART" id="SM01163">
    <property type="entry name" value="DUF1785"/>
    <property type="match status" value="1"/>
</dbReference>
<reference evidence="4" key="2">
    <citation type="submission" date="2019-10" db="EMBL/GenBank/DDBJ databases">
        <title>A de novo genome assembly of a pear dwarfing rootstock.</title>
        <authorList>
            <person name="Wang F."/>
            <person name="Wang J."/>
            <person name="Li S."/>
            <person name="Zhang Y."/>
            <person name="Fang M."/>
            <person name="Ma L."/>
            <person name="Zhao Y."/>
            <person name="Jiang S."/>
        </authorList>
    </citation>
    <scope>NUCLEOTIDE SEQUENCE [LARGE SCALE GENOMIC DNA]</scope>
</reference>
<proteinExistence type="predicted"/>
<dbReference type="Pfam" id="PF02171">
    <property type="entry name" value="Piwi"/>
    <property type="match status" value="2"/>
</dbReference>
<feature type="domain" description="Piwi" evidence="2">
    <location>
        <begin position="386"/>
        <end position="488"/>
    </location>
</feature>
<dbReference type="GO" id="GO:0003676">
    <property type="term" value="F:nucleic acid binding"/>
    <property type="evidence" value="ECO:0007669"/>
    <property type="project" value="InterPro"/>
</dbReference>
<dbReference type="Gene3D" id="3.40.50.2300">
    <property type="match status" value="1"/>
</dbReference>
<accession>A0A5N5GLS1</accession>
<dbReference type="Pfam" id="PF16486">
    <property type="entry name" value="ArgoN"/>
    <property type="match status" value="1"/>
</dbReference>
<gene>
    <name evidence="3" type="ORF">D8674_022675</name>
</gene>